<feature type="transmembrane region" description="Helical" evidence="1">
    <location>
        <begin position="125"/>
        <end position="155"/>
    </location>
</feature>
<keyword evidence="1" id="KW-0812">Transmembrane</keyword>
<keyword evidence="1" id="KW-0472">Membrane</keyword>
<evidence type="ECO:0000313" key="3">
    <source>
        <dbReference type="EMBL" id="ALG82322.1"/>
    </source>
</evidence>
<dbReference type="Proteomes" id="UP000069906">
    <property type="component" value="Chromosome"/>
</dbReference>
<dbReference type="EMBL" id="CP008874">
    <property type="protein sequence ID" value="AKH97928.1"/>
    <property type="molecule type" value="Genomic_DNA"/>
</dbReference>
<accession>A0A0F7PF24</accession>
<keyword evidence="5" id="KW-1185">Reference proteome</keyword>
<name>A0A0F7PF24_9EURY</name>
<dbReference type="KEGG" id="hsu:HLASF_1445"/>
<dbReference type="EMBL" id="CP011564">
    <property type="protein sequence ID" value="ALG82322.1"/>
    <property type="molecule type" value="Genomic_DNA"/>
</dbReference>
<evidence type="ECO:0008006" key="6">
    <source>
        <dbReference type="Google" id="ProtNLM"/>
    </source>
</evidence>
<keyword evidence="1" id="KW-1133">Transmembrane helix</keyword>
<dbReference type="AlphaFoldDB" id="A0A0F7PF24"/>
<reference evidence="4" key="2">
    <citation type="submission" date="2015-05" db="EMBL/GenBank/DDBJ databases">
        <title>Complete genome sequence of Halanaeroarchaeum sulfurireducens type strain M27-SA2, a sulfate-reducer haloarchaeon from marine anoxic lake Medee.</title>
        <authorList>
            <person name="Messina E."/>
            <person name="Kublanov I.V."/>
            <person name="Toshchakov S."/>
            <person name="Arcadi E."/>
            <person name="La Spada G."/>
            <person name="La Cono V."/>
            <person name="Yakimov M.M."/>
        </authorList>
    </citation>
    <scope>NUCLEOTIDE SEQUENCE [LARGE SCALE GENOMIC DNA]</scope>
    <source>
        <strain evidence="4">M27-SA2</strain>
    </source>
</reference>
<dbReference type="Proteomes" id="UP000060390">
    <property type="component" value="Chromosome"/>
</dbReference>
<feature type="transmembrane region" description="Helical" evidence="1">
    <location>
        <begin position="86"/>
        <end position="113"/>
    </location>
</feature>
<dbReference type="HOGENOM" id="CLU_109297_5_0_2"/>
<sequence length="156" mass="15379">MDPLVAVAFVLLGFGVVASVVPILPAGAVSMAGVLLYWWVTGRPGPIAVAILLMTGIVALAVDWVAGLVGANVGGASLRTGIVATAVGLLLFVLTGPVGLVAGIGGTVFAIELSRGASREASLRAAGFAVIGVLGSALMQAVLTGAILVSMALIYL</sequence>
<dbReference type="Pfam" id="PF04306">
    <property type="entry name" value="DUF456"/>
    <property type="match status" value="1"/>
</dbReference>
<protein>
    <recommendedName>
        <fullName evidence="6">DUF456 domain-containing protein</fullName>
    </recommendedName>
</protein>
<feature type="transmembrane region" description="Helical" evidence="1">
    <location>
        <begin position="6"/>
        <end position="39"/>
    </location>
</feature>
<proteinExistence type="predicted"/>
<evidence type="ECO:0000313" key="5">
    <source>
        <dbReference type="Proteomes" id="UP000069906"/>
    </source>
</evidence>
<dbReference type="STRING" id="1604004.HLASA_1432"/>
<feature type="transmembrane region" description="Helical" evidence="1">
    <location>
        <begin position="46"/>
        <end position="66"/>
    </location>
</feature>
<reference evidence="2 5" key="1">
    <citation type="journal article" date="2015" name="ISME J.">
        <title>Elemental sulfur and acetate can support life of a novel strictly anaerobic haloarchaeon.</title>
        <authorList>
            <person name="Sorokin D.Y."/>
            <person name="Kublanov I.V."/>
            <person name="Gavrilov S.N."/>
            <person name="Rojo D."/>
            <person name="Roman P."/>
            <person name="Golyshin P.N."/>
            <person name="Slepak V.Z."/>
            <person name="Smedile F."/>
            <person name="Ferrer M."/>
            <person name="Messina E."/>
            <person name="La Cono V."/>
            <person name="Yakimov M.M."/>
        </authorList>
    </citation>
    <scope>NUCLEOTIDE SEQUENCE [LARGE SCALE GENOMIC DNA]</scope>
    <source>
        <strain evidence="2 5">HSR2</strain>
    </source>
</reference>
<evidence type="ECO:0000256" key="1">
    <source>
        <dbReference type="SAM" id="Phobius"/>
    </source>
</evidence>
<dbReference type="OrthoDB" id="206263at2157"/>
<dbReference type="KEGG" id="hsf:HLASA_1432"/>
<reference evidence="3 4" key="3">
    <citation type="journal article" date="2016" name="Stand. Genomic Sci.">
        <title>Complete genome sequence of 'Halanaeroarchaeum sulfurireducens' M27-SA2, a sulfur-reducing and acetate-oxidizing haloarchaeon from the deep-sea hypersaline anoxic lake Medee.</title>
        <authorList>
            <person name="Messina E."/>
            <person name="Sorokin D.Y."/>
            <person name="Kublanov I.V."/>
            <person name="Toshchakov S."/>
            <person name="Lopatina A."/>
            <person name="Arcadi E."/>
            <person name="Smedile F."/>
            <person name="La Spada G."/>
            <person name="La Cono V."/>
            <person name="Yakimov M.M."/>
        </authorList>
    </citation>
    <scope>NUCLEOTIDE SEQUENCE [LARGE SCALE GENOMIC DNA]</scope>
    <source>
        <strain evidence="3 4">M27-SA2</strain>
    </source>
</reference>
<dbReference type="InterPro" id="IPR007403">
    <property type="entry name" value="DUF456"/>
</dbReference>
<evidence type="ECO:0000313" key="4">
    <source>
        <dbReference type="Proteomes" id="UP000060390"/>
    </source>
</evidence>
<evidence type="ECO:0000313" key="2">
    <source>
        <dbReference type="EMBL" id="AKH97928.1"/>
    </source>
</evidence>
<gene>
    <name evidence="3" type="ORF">HLASA_1432</name>
    <name evidence="2" type="ORF">HLASF_1445</name>
</gene>
<organism evidence="2 5">
    <name type="scientific">Halanaeroarchaeum sulfurireducens</name>
    <dbReference type="NCBI Taxonomy" id="1604004"/>
    <lineage>
        <taxon>Archaea</taxon>
        <taxon>Methanobacteriati</taxon>
        <taxon>Methanobacteriota</taxon>
        <taxon>Stenosarchaea group</taxon>
        <taxon>Halobacteria</taxon>
        <taxon>Halobacteriales</taxon>
        <taxon>Halobacteriaceae</taxon>
        <taxon>Halanaeroarchaeum</taxon>
    </lineage>
</organism>